<feature type="chain" id="PRO_5017969083" description="Prolamin-like domain-containing protein" evidence="2">
    <location>
        <begin position="23"/>
        <end position="130"/>
    </location>
</feature>
<name>A0A3L6T995_PANMI</name>
<evidence type="ECO:0000259" key="3">
    <source>
        <dbReference type="Pfam" id="PF05617"/>
    </source>
</evidence>
<accession>A0A3L6T995</accession>
<evidence type="ECO:0000256" key="2">
    <source>
        <dbReference type="SAM" id="SignalP"/>
    </source>
</evidence>
<keyword evidence="5" id="KW-1185">Reference proteome</keyword>
<keyword evidence="1 2" id="KW-0732">Signal</keyword>
<dbReference type="PANTHER" id="PTHR31181:SF51">
    <property type="entry name" value="EGG CELL-SECRETED PROTEIN 1.4"/>
    <property type="match status" value="1"/>
</dbReference>
<gene>
    <name evidence="4" type="ORF">C2845_PM03G01080</name>
</gene>
<dbReference type="InterPro" id="IPR008502">
    <property type="entry name" value="Prolamin-like"/>
</dbReference>
<feature type="domain" description="Prolamin-like" evidence="3">
    <location>
        <begin position="64"/>
        <end position="126"/>
    </location>
</feature>
<dbReference type="GO" id="GO:0080155">
    <property type="term" value="P:regulation of double fertilization forming a zygote and endosperm"/>
    <property type="evidence" value="ECO:0007669"/>
    <property type="project" value="TreeGrafter"/>
</dbReference>
<comment type="caution">
    <text evidence="4">The sequence shown here is derived from an EMBL/GenBank/DDBJ whole genome shotgun (WGS) entry which is preliminary data.</text>
</comment>
<organism evidence="4 5">
    <name type="scientific">Panicum miliaceum</name>
    <name type="common">Proso millet</name>
    <name type="synonym">Broomcorn millet</name>
    <dbReference type="NCBI Taxonomy" id="4540"/>
    <lineage>
        <taxon>Eukaryota</taxon>
        <taxon>Viridiplantae</taxon>
        <taxon>Streptophyta</taxon>
        <taxon>Embryophyta</taxon>
        <taxon>Tracheophyta</taxon>
        <taxon>Spermatophyta</taxon>
        <taxon>Magnoliopsida</taxon>
        <taxon>Liliopsida</taxon>
        <taxon>Poales</taxon>
        <taxon>Poaceae</taxon>
        <taxon>PACMAD clade</taxon>
        <taxon>Panicoideae</taxon>
        <taxon>Panicodae</taxon>
        <taxon>Paniceae</taxon>
        <taxon>Panicinae</taxon>
        <taxon>Panicum</taxon>
        <taxon>Panicum sect. Panicum</taxon>
    </lineage>
</organism>
<dbReference type="GO" id="GO:2000008">
    <property type="term" value="P:regulation of protein localization to cell surface"/>
    <property type="evidence" value="ECO:0007669"/>
    <property type="project" value="TreeGrafter"/>
</dbReference>
<dbReference type="Pfam" id="PF05617">
    <property type="entry name" value="Prolamin_like"/>
    <property type="match status" value="1"/>
</dbReference>
<dbReference type="EMBL" id="PQIB02000002">
    <property type="protein sequence ID" value="RLN33446.1"/>
    <property type="molecule type" value="Genomic_DNA"/>
</dbReference>
<dbReference type="GO" id="GO:0031982">
    <property type="term" value="C:vesicle"/>
    <property type="evidence" value="ECO:0007669"/>
    <property type="project" value="TreeGrafter"/>
</dbReference>
<protein>
    <recommendedName>
        <fullName evidence="3">Prolamin-like domain-containing protein</fullName>
    </recommendedName>
</protein>
<dbReference type="AlphaFoldDB" id="A0A3L6T995"/>
<dbReference type="GO" id="GO:0005576">
    <property type="term" value="C:extracellular region"/>
    <property type="evidence" value="ECO:0007669"/>
    <property type="project" value="TreeGrafter"/>
</dbReference>
<dbReference type="PANTHER" id="PTHR31181">
    <property type="entry name" value="EGG CELL-SECRETED PROTEIN 1.4"/>
    <property type="match status" value="1"/>
</dbReference>
<sequence>MASANKAPLSLCLALAVLGATAAHVATAAPAPHRRLQKLLPCFGDGDGDPKEAPVVPPPTAVACWKSILASESCVDNILRSLAGLQVRVSRVCCSVLEKIGDRCVVDAFSGFPFNPKYPPLVKRVCGLAV</sequence>
<reference evidence="5" key="1">
    <citation type="journal article" date="2019" name="Nat. Commun.">
        <title>The genome of broomcorn millet.</title>
        <authorList>
            <person name="Zou C."/>
            <person name="Miki D."/>
            <person name="Li D."/>
            <person name="Tang Q."/>
            <person name="Xiao L."/>
            <person name="Rajput S."/>
            <person name="Deng P."/>
            <person name="Jia W."/>
            <person name="Huang R."/>
            <person name="Zhang M."/>
            <person name="Sun Y."/>
            <person name="Hu J."/>
            <person name="Fu X."/>
            <person name="Schnable P.S."/>
            <person name="Li F."/>
            <person name="Zhang H."/>
            <person name="Feng B."/>
            <person name="Zhu X."/>
            <person name="Liu R."/>
            <person name="Schnable J.C."/>
            <person name="Zhu J.-K."/>
            <person name="Zhang H."/>
        </authorList>
    </citation>
    <scope>NUCLEOTIDE SEQUENCE [LARGE SCALE GENOMIC DNA]</scope>
</reference>
<dbReference type="GO" id="GO:0009567">
    <property type="term" value="P:double fertilization forming a zygote and endosperm"/>
    <property type="evidence" value="ECO:0007669"/>
    <property type="project" value="TreeGrafter"/>
</dbReference>
<proteinExistence type="predicted"/>
<evidence type="ECO:0000313" key="5">
    <source>
        <dbReference type="Proteomes" id="UP000275267"/>
    </source>
</evidence>
<evidence type="ECO:0000313" key="4">
    <source>
        <dbReference type="EMBL" id="RLN33446.1"/>
    </source>
</evidence>
<feature type="signal peptide" evidence="2">
    <location>
        <begin position="1"/>
        <end position="22"/>
    </location>
</feature>
<evidence type="ECO:0000256" key="1">
    <source>
        <dbReference type="ARBA" id="ARBA00022729"/>
    </source>
</evidence>
<dbReference type="OrthoDB" id="692808at2759"/>
<dbReference type="Proteomes" id="UP000275267">
    <property type="component" value="Unassembled WGS sequence"/>
</dbReference>